<dbReference type="InterPro" id="IPR014001">
    <property type="entry name" value="Helicase_ATP-bd"/>
</dbReference>
<dbReference type="SMART" id="SM00490">
    <property type="entry name" value="HELICc"/>
    <property type="match status" value="1"/>
</dbReference>
<evidence type="ECO:0000256" key="6">
    <source>
        <dbReference type="ARBA" id="ARBA00022801"/>
    </source>
</evidence>
<dbReference type="CDD" id="cd00593">
    <property type="entry name" value="RIBOc"/>
    <property type="match status" value="1"/>
</dbReference>
<dbReference type="Gene3D" id="3.40.50.300">
    <property type="entry name" value="P-loop containing nucleotide triphosphate hydrolases"/>
    <property type="match status" value="3"/>
</dbReference>
<evidence type="ECO:0000313" key="19">
    <source>
        <dbReference type="Proteomes" id="UP000663864"/>
    </source>
</evidence>
<evidence type="ECO:0000256" key="11">
    <source>
        <dbReference type="ARBA" id="ARBA00023211"/>
    </source>
</evidence>
<keyword evidence="3" id="KW-0479">Metal-binding</keyword>
<dbReference type="GO" id="GO:0046872">
    <property type="term" value="F:metal ion binding"/>
    <property type="evidence" value="ECO:0007669"/>
    <property type="project" value="UniProtKB-KW"/>
</dbReference>
<keyword evidence="6" id="KW-0378">Hydrolase</keyword>
<evidence type="ECO:0000313" key="18">
    <source>
        <dbReference type="EMBL" id="CAF1244053.1"/>
    </source>
</evidence>
<dbReference type="PROSITE" id="PS51194">
    <property type="entry name" value="HELICASE_CTER"/>
    <property type="match status" value="1"/>
</dbReference>
<dbReference type="SUPFAM" id="SSF54768">
    <property type="entry name" value="dsRNA-binding domain-like"/>
    <property type="match status" value="1"/>
</dbReference>
<dbReference type="GO" id="GO:0004386">
    <property type="term" value="F:helicase activity"/>
    <property type="evidence" value="ECO:0007669"/>
    <property type="project" value="UniProtKB-KW"/>
</dbReference>
<feature type="domain" description="RNase III" evidence="14">
    <location>
        <begin position="744"/>
        <end position="763"/>
    </location>
</feature>
<dbReference type="AlphaFoldDB" id="A0A814ZE50"/>
<keyword evidence="7" id="KW-0347">Helicase</keyword>
<evidence type="ECO:0000256" key="12">
    <source>
        <dbReference type="ARBA" id="ARBA00035116"/>
    </source>
</evidence>
<evidence type="ECO:0000256" key="10">
    <source>
        <dbReference type="ARBA" id="ARBA00023158"/>
    </source>
</evidence>
<keyword evidence="11" id="KW-0464">Manganese</keyword>
<dbReference type="CDD" id="cd18034">
    <property type="entry name" value="DEXHc_dicer"/>
    <property type="match status" value="1"/>
</dbReference>
<evidence type="ECO:0000256" key="9">
    <source>
        <dbReference type="ARBA" id="ARBA00022842"/>
    </source>
</evidence>
<evidence type="ECO:0000259" key="14">
    <source>
        <dbReference type="PROSITE" id="PS50142"/>
    </source>
</evidence>
<evidence type="ECO:0000256" key="5">
    <source>
        <dbReference type="ARBA" id="ARBA00022741"/>
    </source>
</evidence>
<feature type="domain" description="Helicase C-terminal" evidence="16">
    <location>
        <begin position="227"/>
        <end position="394"/>
    </location>
</feature>
<accession>A0A814ZE50</accession>
<keyword evidence="5" id="KW-0547">Nucleotide-binding</keyword>
<dbReference type="GO" id="GO:0003723">
    <property type="term" value="F:RNA binding"/>
    <property type="evidence" value="ECO:0007669"/>
    <property type="project" value="UniProtKB-UniRule"/>
</dbReference>
<dbReference type="PROSITE" id="PS51192">
    <property type="entry name" value="HELICASE_ATP_BIND_1"/>
    <property type="match status" value="1"/>
</dbReference>
<dbReference type="PANTHER" id="PTHR14950:SF37">
    <property type="entry name" value="ENDORIBONUCLEASE DICER"/>
    <property type="match status" value="1"/>
</dbReference>
<evidence type="ECO:0000259" key="15">
    <source>
        <dbReference type="PROSITE" id="PS51192"/>
    </source>
</evidence>
<dbReference type="InterPro" id="IPR006935">
    <property type="entry name" value="Helicase/UvrB_N"/>
</dbReference>
<dbReference type="Proteomes" id="UP000663864">
    <property type="component" value="Unassembled WGS sequence"/>
</dbReference>
<dbReference type="PANTHER" id="PTHR14950">
    <property type="entry name" value="DICER-RELATED"/>
    <property type="match status" value="1"/>
</dbReference>
<dbReference type="Pfam" id="PF00271">
    <property type="entry name" value="Helicase_C"/>
    <property type="match status" value="1"/>
</dbReference>
<dbReference type="PROSITE" id="PS50142">
    <property type="entry name" value="RNASE_3_2"/>
    <property type="match status" value="1"/>
</dbReference>
<reference evidence="18" key="1">
    <citation type="submission" date="2021-02" db="EMBL/GenBank/DDBJ databases">
        <authorList>
            <person name="Nowell W R."/>
        </authorList>
    </citation>
    <scope>NUCLEOTIDE SEQUENCE</scope>
</reference>
<dbReference type="SMART" id="SM00487">
    <property type="entry name" value="DEXDc"/>
    <property type="match status" value="1"/>
</dbReference>
<dbReference type="Pfam" id="PF03368">
    <property type="entry name" value="Dicer_dimer"/>
    <property type="match status" value="1"/>
</dbReference>
<keyword evidence="10" id="KW-0943">RNA-mediated gene silencing</keyword>
<feature type="domain" description="Helicase ATP-binding" evidence="15">
    <location>
        <begin position="53"/>
        <end position="229"/>
    </location>
</feature>
<comment type="cofactor">
    <cofactor evidence="1">
        <name>Mn(2+)</name>
        <dbReference type="ChEBI" id="CHEBI:29035"/>
    </cofactor>
</comment>
<evidence type="ECO:0000259" key="16">
    <source>
        <dbReference type="PROSITE" id="PS51194"/>
    </source>
</evidence>
<dbReference type="Gene3D" id="3.30.160.380">
    <property type="entry name" value="Dicer dimerisation domain"/>
    <property type="match status" value="1"/>
</dbReference>
<dbReference type="FunFam" id="3.40.50.300:FF:000628">
    <property type="entry name" value="Endoribonuclease Dicer"/>
    <property type="match status" value="1"/>
</dbReference>
<evidence type="ECO:0000256" key="8">
    <source>
        <dbReference type="ARBA" id="ARBA00022840"/>
    </source>
</evidence>
<evidence type="ECO:0000256" key="1">
    <source>
        <dbReference type="ARBA" id="ARBA00001936"/>
    </source>
</evidence>
<dbReference type="Pfam" id="PF04851">
    <property type="entry name" value="ResIII"/>
    <property type="match status" value="1"/>
</dbReference>
<dbReference type="PROSITE" id="PS51327">
    <property type="entry name" value="DICER_DSRBF"/>
    <property type="match status" value="1"/>
</dbReference>
<gene>
    <name evidence="18" type="ORF">ZHD862_LOCUS25032</name>
</gene>
<dbReference type="GO" id="GO:0006396">
    <property type="term" value="P:RNA processing"/>
    <property type="evidence" value="ECO:0007669"/>
    <property type="project" value="InterPro"/>
</dbReference>
<comment type="cofactor">
    <cofactor evidence="2">
        <name>Mg(2+)</name>
        <dbReference type="ChEBI" id="CHEBI:18420"/>
    </cofactor>
</comment>
<organism evidence="18 19">
    <name type="scientific">Rotaria sordida</name>
    <dbReference type="NCBI Taxonomy" id="392033"/>
    <lineage>
        <taxon>Eukaryota</taxon>
        <taxon>Metazoa</taxon>
        <taxon>Spiralia</taxon>
        <taxon>Gnathifera</taxon>
        <taxon>Rotifera</taxon>
        <taxon>Eurotatoria</taxon>
        <taxon>Bdelloidea</taxon>
        <taxon>Philodinida</taxon>
        <taxon>Philodinidae</taxon>
        <taxon>Rotaria</taxon>
    </lineage>
</organism>
<dbReference type="InterPro" id="IPR001650">
    <property type="entry name" value="Helicase_C-like"/>
</dbReference>
<dbReference type="GO" id="GO:0031047">
    <property type="term" value="P:regulatory ncRNA-mediated gene silencing"/>
    <property type="evidence" value="ECO:0007669"/>
    <property type="project" value="UniProtKB-KW"/>
</dbReference>
<dbReference type="SUPFAM" id="SSF69065">
    <property type="entry name" value="RNase III domain-like"/>
    <property type="match status" value="1"/>
</dbReference>
<keyword evidence="9" id="KW-0460">Magnesium</keyword>
<proteinExistence type="inferred from homology"/>
<evidence type="ECO:0000256" key="7">
    <source>
        <dbReference type="ARBA" id="ARBA00022806"/>
    </source>
</evidence>
<dbReference type="InterPro" id="IPR027417">
    <property type="entry name" value="P-loop_NTPase"/>
</dbReference>
<dbReference type="InterPro" id="IPR036389">
    <property type="entry name" value="RNase_III_sf"/>
</dbReference>
<keyword evidence="4" id="KW-0677">Repeat</keyword>
<keyword evidence="13" id="KW-0694">RNA-binding</keyword>
<dbReference type="CDD" id="cd00048">
    <property type="entry name" value="DSRM_SF"/>
    <property type="match status" value="1"/>
</dbReference>
<keyword evidence="8" id="KW-0067">ATP-binding</keyword>
<dbReference type="InterPro" id="IPR038248">
    <property type="entry name" value="Dicer_dimer_sf"/>
</dbReference>
<name>A0A814ZE50_9BILA</name>
<dbReference type="GO" id="GO:0005524">
    <property type="term" value="F:ATP binding"/>
    <property type="evidence" value="ECO:0007669"/>
    <property type="project" value="UniProtKB-KW"/>
</dbReference>
<comment type="similarity">
    <text evidence="12 13">Belongs to the helicase family. Dicer subfamily.</text>
</comment>
<protein>
    <submittedName>
        <fullName evidence="18">Uncharacterized protein</fullName>
    </submittedName>
</protein>
<evidence type="ECO:0000256" key="3">
    <source>
        <dbReference type="ARBA" id="ARBA00022723"/>
    </source>
</evidence>
<evidence type="ECO:0000256" key="4">
    <source>
        <dbReference type="ARBA" id="ARBA00022737"/>
    </source>
</evidence>
<dbReference type="EMBL" id="CAJNOT010001747">
    <property type="protein sequence ID" value="CAF1244053.1"/>
    <property type="molecule type" value="Genomic_DNA"/>
</dbReference>
<dbReference type="SUPFAM" id="SSF52540">
    <property type="entry name" value="P-loop containing nucleoside triphosphate hydrolases"/>
    <property type="match status" value="1"/>
</dbReference>
<dbReference type="GO" id="GO:0004525">
    <property type="term" value="F:ribonuclease III activity"/>
    <property type="evidence" value="ECO:0007669"/>
    <property type="project" value="InterPro"/>
</dbReference>
<evidence type="ECO:0000259" key="17">
    <source>
        <dbReference type="PROSITE" id="PS51327"/>
    </source>
</evidence>
<dbReference type="InterPro" id="IPR005034">
    <property type="entry name" value="Dicer_dimerisation"/>
</dbReference>
<evidence type="ECO:0000256" key="13">
    <source>
        <dbReference type="PROSITE-ProRule" id="PRU00657"/>
    </source>
</evidence>
<dbReference type="InterPro" id="IPR000999">
    <property type="entry name" value="RNase_III_dom"/>
</dbReference>
<sequence>MKRAPFESTVISTSCSPAKHPKLDVSCNTTVNIDDITIAQDSVIIPRSYQTELVEQAKDENLIVCLPTGSGKTYIAVMLIKELAQETRKSIHDGGKRTVFLVKTVVLVQQQSDYIRIHTDLTVGTYYGDLGVDSWSKEKWINEFENHQVLVFTAQVFLNLIEHNYFPLYNVNLLIFDECQHSTGESCYPALMRRYNECHDPPRILGLTASISAKKITPYQLSNAVQQIEQTYKARVASGTNREESNRHGTSVQFEPIRCLTYQDQLENDQERQKSSVGSTAMTAKYKRQTIKEFRTGEINVLVATAVVEEGLDIPKCNLVFRFNRPPNFSSYMQSKGRARAKQNASYVILIDGLDGKSVSNDMITYQSYEQIEKMLQEEFSIDNDDDFNTDDLNQLEPYRTENGAVIRAVRAAQIIHQYCAIIGNGRLCPPRILYHKTSQSTFISVLSMPANCPVSEDIKCENKSKKLAKFQCCLKMVELLHRNKALDDSCRPFSKISLIEKDILIEHELFKLCDELFEKKNSDTIEQFERQINTFPRQSNDSSDTWHLYRINIRKEKNKLGFIVPSKLVDIPRFSVYDAGDEILTVDITYVKTIEYQKYKIELESFCKYLFEHVFDGIIKGSQSILKFNIEQSSFKLFPCLLKNCNEINVERMSSICNRLNKPIKLYSQLSDNELYIAWYLSHKPFYIVMSACGLHRKILHNSTDLFGHISSYAGDEDVFPKDQSVDQYLSKDLDQWADSTAPKALADVFEALVGAIFLDSGNSLDVVWRVVEPLLGKYLDQSINHPNLNPIRSFTEAGGKIVYESIDKSDDRPIAICVVRTAHGVLVEGRGFNAKIAKMNACRQALKK</sequence>
<evidence type="ECO:0000256" key="2">
    <source>
        <dbReference type="ARBA" id="ARBA00001946"/>
    </source>
</evidence>
<dbReference type="GO" id="GO:0003677">
    <property type="term" value="F:DNA binding"/>
    <property type="evidence" value="ECO:0007669"/>
    <property type="project" value="InterPro"/>
</dbReference>
<dbReference type="Gene3D" id="1.10.1520.10">
    <property type="entry name" value="Ribonuclease III domain"/>
    <property type="match status" value="1"/>
</dbReference>
<feature type="domain" description="Dicer dsRNA-binding fold" evidence="17">
    <location>
        <begin position="412"/>
        <end position="501"/>
    </location>
</feature>
<comment type="caution">
    <text evidence="18">The sequence shown here is derived from an EMBL/GenBank/DDBJ whole genome shotgun (WGS) entry which is preliminary data.</text>
</comment>